<dbReference type="InterPro" id="IPR011604">
    <property type="entry name" value="PDDEXK-like_dom_sf"/>
</dbReference>
<dbReference type="Pfam" id="PF12705">
    <property type="entry name" value="PDDEXK_1"/>
    <property type="match status" value="1"/>
</dbReference>
<evidence type="ECO:0000256" key="9">
    <source>
        <dbReference type="ARBA" id="ARBA00023204"/>
    </source>
</evidence>
<dbReference type="GO" id="GO:0004527">
    <property type="term" value="F:exonuclease activity"/>
    <property type="evidence" value="ECO:0007669"/>
    <property type="project" value="UniProtKB-KW"/>
</dbReference>
<accession>A0ABT5TUS6</accession>
<proteinExistence type="predicted"/>
<keyword evidence="5" id="KW-0347">Helicase</keyword>
<gene>
    <name evidence="12" type="ORF">PU560_04985</name>
</gene>
<evidence type="ECO:0000259" key="10">
    <source>
        <dbReference type="Pfam" id="PF12705"/>
    </source>
</evidence>
<dbReference type="Pfam" id="PF13361">
    <property type="entry name" value="UvrD_C"/>
    <property type="match status" value="1"/>
</dbReference>
<comment type="caution">
    <text evidence="12">The sequence shown here is derived from an EMBL/GenBank/DDBJ whole genome shotgun (WGS) entry which is preliminary data.</text>
</comment>
<dbReference type="Gene3D" id="3.90.320.10">
    <property type="match status" value="1"/>
</dbReference>
<feature type="domain" description="PD-(D/E)XK endonuclease-like" evidence="10">
    <location>
        <begin position="270"/>
        <end position="465"/>
    </location>
</feature>
<keyword evidence="2" id="KW-0547">Nucleotide-binding</keyword>
<keyword evidence="1" id="KW-0540">Nuclease</keyword>
<evidence type="ECO:0000313" key="12">
    <source>
        <dbReference type="EMBL" id="MDD9205822.1"/>
    </source>
</evidence>
<dbReference type="PANTHER" id="PTHR11070">
    <property type="entry name" value="UVRD / RECB / PCRA DNA HELICASE FAMILY MEMBER"/>
    <property type="match status" value="1"/>
</dbReference>
<keyword evidence="4" id="KW-0378">Hydrolase</keyword>
<dbReference type="InterPro" id="IPR038726">
    <property type="entry name" value="PDDEXK_AddAB-type"/>
</dbReference>
<organism evidence="12 13">
    <name type="scientific">Georgenia halotolerans</name>
    <dbReference type="NCBI Taxonomy" id="3028317"/>
    <lineage>
        <taxon>Bacteria</taxon>
        <taxon>Bacillati</taxon>
        <taxon>Actinomycetota</taxon>
        <taxon>Actinomycetes</taxon>
        <taxon>Micrococcales</taxon>
        <taxon>Bogoriellaceae</taxon>
        <taxon>Georgenia</taxon>
    </lineage>
</organism>
<reference evidence="12" key="1">
    <citation type="submission" date="2023-02" db="EMBL/GenBank/DDBJ databases">
        <title>Georgenia sp.10Sc9-8, isolated from a soil sample collected from the Taklamakan desert.</title>
        <authorList>
            <person name="Liu S."/>
        </authorList>
    </citation>
    <scope>NUCLEOTIDE SEQUENCE</scope>
    <source>
        <strain evidence="12">10Sc9-8</strain>
    </source>
</reference>
<dbReference type="InterPro" id="IPR027417">
    <property type="entry name" value="P-loop_NTPase"/>
</dbReference>
<keyword evidence="7" id="KW-0067">ATP-binding</keyword>
<evidence type="ECO:0000256" key="8">
    <source>
        <dbReference type="ARBA" id="ARBA00023125"/>
    </source>
</evidence>
<dbReference type="EMBL" id="JARACI010000671">
    <property type="protein sequence ID" value="MDD9205822.1"/>
    <property type="molecule type" value="Genomic_DNA"/>
</dbReference>
<evidence type="ECO:0000313" key="13">
    <source>
        <dbReference type="Proteomes" id="UP001165561"/>
    </source>
</evidence>
<evidence type="ECO:0000259" key="11">
    <source>
        <dbReference type="Pfam" id="PF13361"/>
    </source>
</evidence>
<sequence length="468" mass="50876">GAFLAWLDAAEAHERGLDAVEPEADPGAVQVLTVHAAKGLEWDVVAVPGLVESQFPSYDGTPAPDGSVNAAGWLTSLRELPYPLRGDAESLPRLDLSSCVTHADVRDACVQLRADGGTHRVAEERRLAYVAMTRARHTLLLSGSWFRGGKTPLPPSRFLREPWAAGQVQDAGEDAWAPEPEDGAANPALTEVVEAVWPDDPLGPRRGRLERAALAVHEAIRAEQDGRPVLPPVHQVGDPVARRWLRDAELLLAERAERAHHEQEVDLGGHVSASGVVNLLADPRGFARDRRRPVPTEPTVVSRRGTRFHEWVEHFYGAASLLDVEELPGGLTPGELTDLPDAELRRLQETFAASPWATRTPVAVEVDLETPVAGTHVRCRIDAVFDDEHGVEVVDWKTGRPPATAEEVGEREMQLALYRLAWSRTSGTPLAQIGAAFYYVGHDRTVRAGALSEDEIVERITQALAAGA</sequence>
<keyword evidence="3" id="KW-0227">DNA damage</keyword>
<evidence type="ECO:0000256" key="6">
    <source>
        <dbReference type="ARBA" id="ARBA00022839"/>
    </source>
</evidence>
<protein>
    <submittedName>
        <fullName evidence="12">3'-5' exonuclease</fullName>
    </submittedName>
</protein>
<keyword evidence="9" id="KW-0234">DNA repair</keyword>
<dbReference type="Gene3D" id="3.40.50.300">
    <property type="entry name" value="P-loop containing nucleotide triphosphate hydrolases"/>
    <property type="match status" value="1"/>
</dbReference>
<dbReference type="SUPFAM" id="SSF52980">
    <property type="entry name" value="Restriction endonuclease-like"/>
    <property type="match status" value="1"/>
</dbReference>
<evidence type="ECO:0000256" key="3">
    <source>
        <dbReference type="ARBA" id="ARBA00022763"/>
    </source>
</evidence>
<dbReference type="Proteomes" id="UP001165561">
    <property type="component" value="Unassembled WGS sequence"/>
</dbReference>
<feature type="non-terminal residue" evidence="12">
    <location>
        <position position="1"/>
    </location>
</feature>
<keyword evidence="6 12" id="KW-0269">Exonuclease</keyword>
<evidence type="ECO:0000256" key="4">
    <source>
        <dbReference type="ARBA" id="ARBA00022801"/>
    </source>
</evidence>
<evidence type="ECO:0000256" key="2">
    <source>
        <dbReference type="ARBA" id="ARBA00022741"/>
    </source>
</evidence>
<evidence type="ECO:0000256" key="5">
    <source>
        <dbReference type="ARBA" id="ARBA00022806"/>
    </source>
</evidence>
<dbReference type="PANTHER" id="PTHR11070:SF55">
    <property type="entry name" value="DNA 3'-5' HELICASE"/>
    <property type="match status" value="1"/>
</dbReference>
<keyword evidence="8" id="KW-0238">DNA-binding</keyword>
<feature type="domain" description="UvrD-like helicase C-terminal" evidence="11">
    <location>
        <begin position="27"/>
        <end position="142"/>
    </location>
</feature>
<dbReference type="SUPFAM" id="SSF52540">
    <property type="entry name" value="P-loop containing nucleoside triphosphate hydrolases"/>
    <property type="match status" value="1"/>
</dbReference>
<dbReference type="InterPro" id="IPR000212">
    <property type="entry name" value="DNA_helicase_UvrD/REP"/>
</dbReference>
<dbReference type="InterPro" id="IPR014017">
    <property type="entry name" value="DNA_helicase_UvrD-like_C"/>
</dbReference>
<name>A0ABT5TUS6_9MICO</name>
<evidence type="ECO:0000256" key="7">
    <source>
        <dbReference type="ARBA" id="ARBA00022840"/>
    </source>
</evidence>
<evidence type="ECO:0000256" key="1">
    <source>
        <dbReference type="ARBA" id="ARBA00022722"/>
    </source>
</evidence>
<dbReference type="InterPro" id="IPR011335">
    <property type="entry name" value="Restrct_endonuc-II-like"/>
</dbReference>
<keyword evidence="13" id="KW-1185">Reference proteome</keyword>